<dbReference type="Proteomes" id="UP000321363">
    <property type="component" value="Unassembled WGS sequence"/>
</dbReference>
<organism evidence="1 2">
    <name type="scientific">Metabacillus litoralis</name>
    <dbReference type="NCBI Taxonomy" id="152268"/>
    <lineage>
        <taxon>Bacteria</taxon>
        <taxon>Bacillati</taxon>
        <taxon>Bacillota</taxon>
        <taxon>Bacilli</taxon>
        <taxon>Bacillales</taxon>
        <taxon>Bacillaceae</taxon>
        <taxon>Metabacillus</taxon>
    </lineage>
</organism>
<reference evidence="1 2" key="1">
    <citation type="journal article" date="2005" name="Int. J. Syst. Evol. Microbiol.">
        <title>Bacillus litoralis sp. nov., isolated from a tidal flat of the Yellow Sea in Korea.</title>
        <authorList>
            <person name="Yoon J.H."/>
            <person name="Oh T.K."/>
        </authorList>
    </citation>
    <scope>NUCLEOTIDE SEQUENCE [LARGE SCALE GENOMIC DNA]</scope>
    <source>
        <strain evidence="1 2">SW-211</strain>
    </source>
</reference>
<evidence type="ECO:0000313" key="1">
    <source>
        <dbReference type="EMBL" id="TXC85662.1"/>
    </source>
</evidence>
<dbReference type="EMBL" id="VOQF01000017">
    <property type="protein sequence ID" value="TXC85662.1"/>
    <property type="molecule type" value="Genomic_DNA"/>
</dbReference>
<proteinExistence type="predicted"/>
<dbReference type="AlphaFoldDB" id="A0A5C6VJ95"/>
<name>A0A5C6VJ95_9BACI</name>
<keyword evidence="2" id="KW-1185">Reference proteome</keyword>
<dbReference type="OrthoDB" id="2695569at2"/>
<comment type="caution">
    <text evidence="1">The sequence shown here is derived from an EMBL/GenBank/DDBJ whole genome shotgun (WGS) entry which is preliminary data.</text>
</comment>
<protein>
    <submittedName>
        <fullName evidence="1">Uncharacterized protein</fullName>
    </submittedName>
</protein>
<gene>
    <name evidence="1" type="ORF">FS935_20065</name>
</gene>
<sequence>MFHSKEDYYLVLAKTTDHLLKFISPYQSPFALYEKLNTNKQELEAQLSLTFEEVDSSPNDFKIKKFLLEVNQELIELYSSLIAVFSYEAFGILPKKIEIITLLEGRRFTHIPKEEDIPKGVMYIDYLKSALIQPKDYQKVGSLKECLNCPFTDQCMENNINLNSLATTKTKYLH</sequence>
<accession>A0A5C6VJ95</accession>
<dbReference type="RefSeq" id="WP_158638675.1">
    <property type="nucleotide sequence ID" value="NZ_VOQF01000017.1"/>
</dbReference>
<evidence type="ECO:0000313" key="2">
    <source>
        <dbReference type="Proteomes" id="UP000321363"/>
    </source>
</evidence>